<dbReference type="AlphaFoldDB" id="A0A1R3HVA8"/>
<feature type="domain" description="Squalene cyclase C-terminal" evidence="5">
    <location>
        <begin position="351"/>
        <end position="687"/>
    </location>
</feature>
<dbReference type="PROSITE" id="PS01074">
    <property type="entry name" value="TERPENE_SYNTHASES"/>
    <property type="match status" value="1"/>
</dbReference>
<keyword evidence="3 4" id="KW-0413">Isomerase</keyword>
<dbReference type="STRING" id="93759.A0A1R3HVA8"/>
<dbReference type="InterPro" id="IPR032696">
    <property type="entry name" value="SQ_cyclase_C"/>
</dbReference>
<dbReference type="Gene3D" id="1.50.10.20">
    <property type="match status" value="2"/>
</dbReference>
<dbReference type="EC" id="5.4.99.-" evidence="4"/>
<accession>A0A1R3HVA8</accession>
<dbReference type="PANTHER" id="PTHR11764">
    <property type="entry name" value="TERPENE CYCLASE/MUTASE FAMILY MEMBER"/>
    <property type="match status" value="1"/>
</dbReference>
<dbReference type="GO" id="GO:0042300">
    <property type="term" value="F:beta-amyrin synthase activity"/>
    <property type="evidence" value="ECO:0007669"/>
    <property type="project" value="TreeGrafter"/>
</dbReference>
<dbReference type="GO" id="GO:0016104">
    <property type="term" value="P:triterpenoid biosynthetic process"/>
    <property type="evidence" value="ECO:0007669"/>
    <property type="project" value="InterPro"/>
</dbReference>
<dbReference type="NCBIfam" id="TIGR01787">
    <property type="entry name" value="squalene_cyclas"/>
    <property type="match status" value="1"/>
</dbReference>
<comment type="caution">
    <text evidence="7">The sequence shown here is derived from an EMBL/GenBank/DDBJ whole genome shotgun (WGS) entry which is preliminary data.</text>
</comment>
<evidence type="ECO:0000259" key="6">
    <source>
        <dbReference type="Pfam" id="PF13249"/>
    </source>
</evidence>
<evidence type="ECO:0000256" key="4">
    <source>
        <dbReference type="RuleBase" id="RU362003"/>
    </source>
</evidence>
<dbReference type="InterPro" id="IPR002365">
    <property type="entry name" value="Terpene_synthase_CS"/>
</dbReference>
<dbReference type="Pfam" id="PF13249">
    <property type="entry name" value="SQHop_cyclase_N"/>
    <property type="match status" value="1"/>
</dbReference>
<name>A0A1R3HVA8_9ROSI</name>
<dbReference type="CDD" id="cd02892">
    <property type="entry name" value="SQCY_1"/>
    <property type="match status" value="1"/>
</dbReference>
<dbReference type="Proteomes" id="UP000187203">
    <property type="component" value="Unassembled WGS sequence"/>
</dbReference>
<dbReference type="PANTHER" id="PTHR11764:SF48">
    <property type="entry name" value="TERPENE CYCLASE_MUTASE FAMILY MEMBER"/>
    <property type="match status" value="1"/>
</dbReference>
<dbReference type="InterPro" id="IPR008930">
    <property type="entry name" value="Terpenoid_cyclase/PrenylTrfase"/>
</dbReference>
<gene>
    <name evidence="7" type="ORF">COLO4_26633</name>
</gene>
<keyword evidence="2" id="KW-0677">Repeat</keyword>
<evidence type="ECO:0000256" key="2">
    <source>
        <dbReference type="ARBA" id="ARBA00022737"/>
    </source>
</evidence>
<dbReference type="InterPro" id="IPR032697">
    <property type="entry name" value="SQ_cyclase_N"/>
</dbReference>
<evidence type="ECO:0000259" key="5">
    <source>
        <dbReference type="Pfam" id="PF13243"/>
    </source>
</evidence>
<organism evidence="7 8">
    <name type="scientific">Corchorus olitorius</name>
    <dbReference type="NCBI Taxonomy" id="93759"/>
    <lineage>
        <taxon>Eukaryota</taxon>
        <taxon>Viridiplantae</taxon>
        <taxon>Streptophyta</taxon>
        <taxon>Embryophyta</taxon>
        <taxon>Tracheophyta</taxon>
        <taxon>Spermatophyta</taxon>
        <taxon>Magnoliopsida</taxon>
        <taxon>eudicotyledons</taxon>
        <taxon>Gunneridae</taxon>
        <taxon>Pentapetalae</taxon>
        <taxon>rosids</taxon>
        <taxon>malvids</taxon>
        <taxon>Malvales</taxon>
        <taxon>Malvaceae</taxon>
        <taxon>Grewioideae</taxon>
        <taxon>Apeibeae</taxon>
        <taxon>Corchorus</taxon>
    </lineage>
</organism>
<sequence length="695" mass="79967">MQFLREKNFKQTIPQPKVEDGEEVTFEATTAAVRRSAHLFAALQSKNGHWPAINAGPMFYFPPLVFTMYITGTLNTVFPAEYRKEILRYIYYHQNEDGGWGLYVGGHSMMFCTSLNYICMRLLGVEPDGGLDNAAERARQWILDHGGITTSASWGKTWMAILGVYDWAGCHPMPPEFWLFPDWFPLHAAKMFCYCRLTYMPMSYFYGRKFVGPITPLIQQIREEIHIEPYDQINWSAKRHSCAKEDVHYPHTIPQLLLWDSLYYISEPVINRWPFNKIRQKAIEKTIEMIHWEDENSRYITIGCVEKPLCMLACWAEDPNGLAFKKHLSRVADYVWVGEDGIKMQSFGSQSWDASLALQALIATNLSDEIAETLKKGHYFLKHSQVRDDPPGDFKRRFRHISKGGWTFSDRDHGWQVSDCTAEALKCCAYFAMMPPDMVGEKLETEQFFDAVNLILSLQSENGGLSAWEPAGGGFWWEWLNPVEFLEDLVKEYEYVECTSSSIQAMVLFKKLYPGHRKKEIENFIRNAAKFLEDIQYPDGSWYGNWGICFTYGTWFAIQGLDAAGKSYKNCAAIRKGAQFLLKTQRQDGGWGESYQSCPKKIYTPIEGNESNLVQTALALMGLLISGQADRDPTPLHRAAKLLINSQLPNGDFPQQGLMGVFMRNCMLHYSLYRNIFPMWALAEYRKHLWPSKCL</sequence>
<keyword evidence="8" id="KW-1185">Reference proteome</keyword>
<protein>
    <recommendedName>
        <fullName evidence="4">Terpene cyclase/mutase family member</fullName>
        <ecNumber evidence="4">5.4.99.-</ecNumber>
    </recommendedName>
</protein>
<dbReference type="SUPFAM" id="SSF48239">
    <property type="entry name" value="Terpenoid cyclases/Protein prenyltransferases"/>
    <property type="match status" value="2"/>
</dbReference>
<evidence type="ECO:0000256" key="3">
    <source>
        <dbReference type="ARBA" id="ARBA00023235"/>
    </source>
</evidence>
<dbReference type="EMBL" id="AWUE01019337">
    <property type="protein sequence ID" value="OMO74283.1"/>
    <property type="molecule type" value="Genomic_DNA"/>
</dbReference>
<reference evidence="8" key="1">
    <citation type="submission" date="2013-09" db="EMBL/GenBank/DDBJ databases">
        <title>Corchorus olitorius genome sequencing.</title>
        <authorList>
            <person name="Alam M."/>
            <person name="Haque M.S."/>
            <person name="Islam M.S."/>
            <person name="Emdad E.M."/>
            <person name="Islam M.M."/>
            <person name="Ahmed B."/>
            <person name="Halim A."/>
            <person name="Hossen Q.M.M."/>
            <person name="Hossain M.Z."/>
            <person name="Ahmed R."/>
            <person name="Khan M.M."/>
            <person name="Islam R."/>
            <person name="Rashid M.M."/>
            <person name="Khan S.A."/>
            <person name="Rahman M.S."/>
            <person name="Alam M."/>
            <person name="Yahiya A.S."/>
            <person name="Khan M.S."/>
            <person name="Azam M.S."/>
            <person name="Haque T."/>
            <person name="Lashkar M.Z.H."/>
            <person name="Akhand A.I."/>
            <person name="Morshed G."/>
            <person name="Roy S."/>
            <person name="Uddin K.S."/>
            <person name="Rabeya T."/>
            <person name="Hossain A.S."/>
            <person name="Chowdhury A."/>
            <person name="Snigdha A.R."/>
            <person name="Mortoza M.S."/>
            <person name="Matin S.A."/>
            <person name="Hoque S.M.E."/>
            <person name="Islam M.K."/>
            <person name="Roy D.K."/>
            <person name="Haider R."/>
            <person name="Moosa M.M."/>
            <person name="Elias S.M."/>
            <person name="Hasan A.M."/>
            <person name="Jahan S."/>
            <person name="Shafiuddin M."/>
            <person name="Mahmood N."/>
            <person name="Shommy N.S."/>
        </authorList>
    </citation>
    <scope>NUCLEOTIDE SEQUENCE [LARGE SCALE GENOMIC DNA]</scope>
    <source>
        <strain evidence="8">cv. O-4</strain>
    </source>
</reference>
<comment type="similarity">
    <text evidence="1 4">Belongs to the terpene cyclase/mutase family.</text>
</comment>
<evidence type="ECO:0000313" key="7">
    <source>
        <dbReference type="EMBL" id="OMO74283.1"/>
    </source>
</evidence>
<dbReference type="OrthoDB" id="21502at2759"/>
<dbReference type="SFLD" id="SFLDG01016">
    <property type="entry name" value="Prenyltransferase_Like_2"/>
    <property type="match status" value="1"/>
</dbReference>
<dbReference type="Pfam" id="PF13243">
    <property type="entry name" value="SQHop_cyclase_C"/>
    <property type="match status" value="1"/>
</dbReference>
<evidence type="ECO:0000256" key="1">
    <source>
        <dbReference type="ARBA" id="ARBA00009755"/>
    </source>
</evidence>
<feature type="domain" description="Squalene cyclase N-terminal" evidence="6">
    <location>
        <begin position="34"/>
        <end position="295"/>
    </location>
</feature>
<evidence type="ECO:0000313" key="8">
    <source>
        <dbReference type="Proteomes" id="UP000187203"/>
    </source>
</evidence>
<proteinExistence type="inferred from homology"/>
<dbReference type="InterPro" id="IPR018333">
    <property type="entry name" value="Squalene_cyclase"/>
</dbReference>
<dbReference type="GO" id="GO:0005811">
    <property type="term" value="C:lipid droplet"/>
    <property type="evidence" value="ECO:0007669"/>
    <property type="project" value="InterPro"/>
</dbReference>
<dbReference type="FunFam" id="1.50.10.20:FF:000015">
    <property type="entry name" value="Terpene cyclase/mutase family member"/>
    <property type="match status" value="1"/>
</dbReference>
<dbReference type="FunFam" id="1.50.10.20:FF:000002">
    <property type="entry name" value="Terpene cyclase/mutase family member"/>
    <property type="match status" value="1"/>
</dbReference>